<protein>
    <submittedName>
        <fullName evidence="3">Methylmalonate-semialdehyde dehydrogenase (CoA acylating)</fullName>
    </submittedName>
</protein>
<evidence type="ECO:0000313" key="4">
    <source>
        <dbReference type="Proteomes" id="UP000234661"/>
    </source>
</evidence>
<dbReference type="EMBL" id="PIET01000574">
    <property type="protein sequence ID" value="PLM59344.1"/>
    <property type="molecule type" value="Genomic_DNA"/>
</dbReference>
<dbReference type="Proteomes" id="UP000234661">
    <property type="component" value="Unassembled WGS sequence"/>
</dbReference>
<reference evidence="3 4" key="1">
    <citation type="submission" date="2017-11" db="EMBL/GenBank/DDBJ databases">
        <authorList>
            <person name="Han C.G."/>
        </authorList>
    </citation>
    <scope>NUCLEOTIDE SEQUENCE [LARGE SCALE GENOMIC DNA]</scope>
    <source>
        <strain evidence="3 4">A2</strain>
    </source>
</reference>
<evidence type="ECO:0000313" key="3">
    <source>
        <dbReference type="EMBL" id="PLM59344.1"/>
    </source>
</evidence>
<dbReference type="Pfam" id="PF00171">
    <property type="entry name" value="Aldedh"/>
    <property type="match status" value="1"/>
</dbReference>
<name>A0A2J4Z8C6_9ENTR</name>
<evidence type="ECO:0000256" key="1">
    <source>
        <dbReference type="ARBA" id="ARBA00023002"/>
    </source>
</evidence>
<dbReference type="Gene3D" id="3.40.605.10">
    <property type="entry name" value="Aldehyde Dehydrogenase, Chain A, domain 1"/>
    <property type="match status" value="1"/>
</dbReference>
<evidence type="ECO:0000259" key="2">
    <source>
        <dbReference type="Pfam" id="PF00171"/>
    </source>
</evidence>
<keyword evidence="1" id="KW-0560">Oxidoreductase</keyword>
<sequence length="150" mass="16129">MTITGNFIGGKTVTSGSSKTMPVFDPATGKVVREVTLSTAQEVSDAIQVARDAFESWSRTTPLRRARVMFNFKMLLEQHAEELAGIIVSEHGKVFSDAMGELTRGMEVVEFACGIPHLIKGEFSSDVGTGVDSYSLMQPLGVVAGITPFN</sequence>
<feature type="domain" description="Aldehyde dehydrogenase" evidence="2">
    <location>
        <begin position="15"/>
        <end position="150"/>
    </location>
</feature>
<dbReference type="AlphaFoldDB" id="A0A2J4Z8C6"/>
<feature type="non-terminal residue" evidence="3">
    <location>
        <position position="150"/>
    </location>
</feature>
<dbReference type="PANTHER" id="PTHR43866">
    <property type="entry name" value="MALONATE-SEMIALDEHYDE DEHYDROGENASE"/>
    <property type="match status" value="1"/>
</dbReference>
<proteinExistence type="predicted"/>
<dbReference type="InterPro" id="IPR016162">
    <property type="entry name" value="Ald_DH_N"/>
</dbReference>
<dbReference type="GO" id="GO:0004491">
    <property type="term" value="F:methylmalonate-semialdehyde dehydrogenase (acylating, NAD) activity"/>
    <property type="evidence" value="ECO:0007669"/>
    <property type="project" value="InterPro"/>
</dbReference>
<dbReference type="InterPro" id="IPR010061">
    <property type="entry name" value="MeMal-semiAld_DH"/>
</dbReference>
<gene>
    <name evidence="3" type="ORF">CWM85_18260</name>
</gene>
<dbReference type="PANTHER" id="PTHR43866:SF4">
    <property type="entry name" value="MALONATE-SEMIALDEHYDE DEHYDROGENASE"/>
    <property type="match status" value="1"/>
</dbReference>
<accession>A0A2J4Z8C6</accession>
<reference evidence="3 4" key="2">
    <citation type="submission" date="2018-01" db="EMBL/GenBank/DDBJ databases">
        <title>Genomic study of Klebsiella pneumoniae.</title>
        <authorList>
            <person name="Yang Y."/>
            <person name="Bicalho R."/>
        </authorList>
    </citation>
    <scope>NUCLEOTIDE SEQUENCE [LARGE SCALE GENOMIC DNA]</scope>
    <source>
        <strain evidence="3 4">A2</strain>
    </source>
</reference>
<dbReference type="InterPro" id="IPR015590">
    <property type="entry name" value="Aldehyde_DH_dom"/>
</dbReference>
<organism evidence="3 4">
    <name type="scientific">Klebsiella michiganensis</name>
    <dbReference type="NCBI Taxonomy" id="1134687"/>
    <lineage>
        <taxon>Bacteria</taxon>
        <taxon>Pseudomonadati</taxon>
        <taxon>Pseudomonadota</taxon>
        <taxon>Gammaproteobacteria</taxon>
        <taxon>Enterobacterales</taxon>
        <taxon>Enterobacteriaceae</taxon>
        <taxon>Klebsiella/Raoultella group</taxon>
        <taxon>Klebsiella</taxon>
    </lineage>
</organism>
<dbReference type="InterPro" id="IPR016161">
    <property type="entry name" value="Ald_DH/histidinol_DH"/>
</dbReference>
<dbReference type="GO" id="GO:0006210">
    <property type="term" value="P:thymine catabolic process"/>
    <property type="evidence" value="ECO:0007669"/>
    <property type="project" value="TreeGrafter"/>
</dbReference>
<dbReference type="GO" id="GO:0006574">
    <property type="term" value="P:L-valine catabolic process"/>
    <property type="evidence" value="ECO:0007669"/>
    <property type="project" value="TreeGrafter"/>
</dbReference>
<comment type="caution">
    <text evidence="3">The sequence shown here is derived from an EMBL/GenBank/DDBJ whole genome shotgun (WGS) entry which is preliminary data.</text>
</comment>
<dbReference type="SUPFAM" id="SSF53720">
    <property type="entry name" value="ALDH-like"/>
    <property type="match status" value="1"/>
</dbReference>